<dbReference type="PANTHER" id="PTHR47380:SF4">
    <property type="entry name" value="OS02G0533000 PROTEIN"/>
    <property type="match status" value="1"/>
</dbReference>
<keyword evidence="1" id="KW-1133">Transmembrane helix</keyword>
<keyword evidence="1" id="KW-0812">Transmembrane</keyword>
<feature type="transmembrane region" description="Helical" evidence="1">
    <location>
        <begin position="365"/>
        <end position="385"/>
    </location>
</feature>
<feature type="transmembrane region" description="Helical" evidence="1">
    <location>
        <begin position="173"/>
        <end position="198"/>
    </location>
</feature>
<gene>
    <name evidence="2" type="ORF">BWQ96_08126</name>
</gene>
<accession>A0A2V3IJC2</accession>
<dbReference type="AlphaFoldDB" id="A0A2V3IJC2"/>
<dbReference type="EMBL" id="NBIV01000175">
    <property type="protein sequence ID" value="PXF42148.1"/>
    <property type="molecule type" value="Genomic_DNA"/>
</dbReference>
<evidence type="ECO:0000313" key="2">
    <source>
        <dbReference type="EMBL" id="PXF42148.1"/>
    </source>
</evidence>
<protein>
    <submittedName>
        <fullName evidence="2">Uncharacterized protein</fullName>
    </submittedName>
</protein>
<evidence type="ECO:0000256" key="1">
    <source>
        <dbReference type="SAM" id="Phobius"/>
    </source>
</evidence>
<dbReference type="OrthoDB" id="4518at2759"/>
<proteinExistence type="predicted"/>
<organism evidence="2 3">
    <name type="scientific">Gracilariopsis chorda</name>
    <dbReference type="NCBI Taxonomy" id="448386"/>
    <lineage>
        <taxon>Eukaryota</taxon>
        <taxon>Rhodophyta</taxon>
        <taxon>Florideophyceae</taxon>
        <taxon>Rhodymeniophycidae</taxon>
        <taxon>Gracilariales</taxon>
        <taxon>Gracilariaceae</taxon>
        <taxon>Gracilariopsis</taxon>
    </lineage>
</organism>
<keyword evidence="1" id="KW-0472">Membrane</keyword>
<sequence length="504" mass="55594">MPPSAFVNSAPAHRAPAYLRSGLSPPRRPRHSRVRHAFFTVQLRQTFFLPCITPRTTPALSYSRPIPHATLSDSGNVQDVPEAVIRAIESSRQLRHTVQDIAARSGLSVSDVATQAAKLAALTRTPIDVTETGDLAYRFPSNVRNLLRAASLRAKLRMTWQAVFPPLYSAARLAFGALLIISIVVTFVAIAVLGSAASSSDDDRRSSRSSVMPVRFFAPDIFDIIWYTRATRSYRAEKPPGEMSFLEAVYSFVFGDGDPNEQFETRQYRTIAAIIRSNKGAVTAEQLAPYLDPTFRDGNVVDESYVLPVLQRFNGHPEVTQQGDIIYVFPDFLRSGTSSVEFVGPVSPLEEQLLSLTRATPTQSALAVALGALNVLGVLTLGAKLATVVAVTPDAAAFISLVRSLYPALAAYATSFVLVPLFRWLRQRRVNSAIRKRNAARRFAAERMARADPEIRRKVRAAEQFAIQEGSSLGNVIYSSDKDLLDQKNLQQEIVDDFDRRLKG</sequence>
<comment type="caution">
    <text evidence="2">The sequence shown here is derived from an EMBL/GenBank/DDBJ whole genome shotgun (WGS) entry which is preliminary data.</text>
</comment>
<dbReference type="PANTHER" id="PTHR47380">
    <property type="entry name" value="OS02G0533000 PROTEIN"/>
    <property type="match status" value="1"/>
</dbReference>
<feature type="transmembrane region" description="Helical" evidence="1">
    <location>
        <begin position="405"/>
        <end position="425"/>
    </location>
</feature>
<evidence type="ECO:0000313" key="3">
    <source>
        <dbReference type="Proteomes" id="UP000247409"/>
    </source>
</evidence>
<dbReference type="STRING" id="448386.A0A2V3IJC2"/>
<name>A0A2V3IJC2_9FLOR</name>
<dbReference type="Proteomes" id="UP000247409">
    <property type="component" value="Unassembled WGS sequence"/>
</dbReference>
<keyword evidence="3" id="KW-1185">Reference proteome</keyword>
<dbReference type="InterPro" id="IPR044200">
    <property type="entry name" value="At5g03900-like"/>
</dbReference>
<reference evidence="2 3" key="1">
    <citation type="journal article" date="2018" name="Mol. Biol. Evol.">
        <title>Analysis of the draft genome of the red seaweed Gracilariopsis chorda provides insights into genome size evolution in Rhodophyta.</title>
        <authorList>
            <person name="Lee J."/>
            <person name="Yang E.C."/>
            <person name="Graf L."/>
            <person name="Yang J.H."/>
            <person name="Qiu H."/>
            <person name="Zel Zion U."/>
            <person name="Chan C.X."/>
            <person name="Stephens T.G."/>
            <person name="Weber A.P.M."/>
            <person name="Boo G.H."/>
            <person name="Boo S.M."/>
            <person name="Kim K.M."/>
            <person name="Shin Y."/>
            <person name="Jung M."/>
            <person name="Lee S.J."/>
            <person name="Yim H.S."/>
            <person name="Lee J.H."/>
            <person name="Bhattacharya D."/>
            <person name="Yoon H.S."/>
        </authorList>
    </citation>
    <scope>NUCLEOTIDE SEQUENCE [LARGE SCALE GENOMIC DNA]</scope>
    <source>
        <strain evidence="2 3">SKKU-2015</strain>
        <tissue evidence="2">Whole body</tissue>
    </source>
</reference>